<dbReference type="InterPro" id="IPR038081">
    <property type="entry name" value="CalX-like_sf"/>
</dbReference>
<feature type="non-terminal residue" evidence="6">
    <location>
        <position position="1"/>
    </location>
</feature>
<feature type="non-terminal residue" evidence="6">
    <location>
        <position position="493"/>
    </location>
</feature>
<feature type="domain" description="Calx-beta" evidence="5">
    <location>
        <begin position="123"/>
        <end position="222"/>
    </location>
</feature>
<dbReference type="SMART" id="SM00237">
    <property type="entry name" value="Calx_beta"/>
    <property type="match status" value="4"/>
</dbReference>
<feature type="domain" description="Calx-beta" evidence="5">
    <location>
        <begin position="235"/>
        <end position="333"/>
    </location>
</feature>
<gene>
    <name evidence="6" type="ORF">OMM_12998</name>
</gene>
<keyword evidence="1" id="KW-0732">Signal</keyword>
<name>A0A1V1NUL7_9BACT</name>
<evidence type="ECO:0000313" key="7">
    <source>
        <dbReference type="Proteomes" id="UP000189670"/>
    </source>
</evidence>
<evidence type="ECO:0000259" key="5">
    <source>
        <dbReference type="SMART" id="SM00237"/>
    </source>
</evidence>
<evidence type="ECO:0000256" key="3">
    <source>
        <dbReference type="ARBA" id="ARBA00022837"/>
    </source>
</evidence>
<dbReference type="PANTHER" id="PTHR11878:SF65">
    <property type="entry name" value="NA_CA-EXCHANGE PROTEIN, ISOFORM G"/>
    <property type="match status" value="1"/>
</dbReference>
<dbReference type="Proteomes" id="UP000189670">
    <property type="component" value="Unassembled WGS sequence"/>
</dbReference>
<proteinExistence type="predicted"/>
<dbReference type="Gene3D" id="2.60.40.2030">
    <property type="match status" value="4"/>
</dbReference>
<feature type="domain" description="Calx-beta" evidence="5">
    <location>
        <begin position="346"/>
        <end position="445"/>
    </location>
</feature>
<comment type="caution">
    <text evidence="6">The sequence shown here is derived from an EMBL/GenBank/DDBJ whole genome shotgun (WGS) entry which is preliminary data.</text>
</comment>
<organism evidence="6 7">
    <name type="scientific">Candidatus Magnetoglobus multicellularis str. Araruama</name>
    <dbReference type="NCBI Taxonomy" id="890399"/>
    <lineage>
        <taxon>Bacteria</taxon>
        <taxon>Pseudomonadati</taxon>
        <taxon>Thermodesulfobacteriota</taxon>
        <taxon>Desulfobacteria</taxon>
        <taxon>Desulfobacterales</taxon>
        <taxon>Desulfobacteraceae</taxon>
        <taxon>Candidatus Magnetoglobus</taxon>
    </lineage>
</organism>
<dbReference type="GO" id="GO:0016020">
    <property type="term" value="C:membrane"/>
    <property type="evidence" value="ECO:0007669"/>
    <property type="project" value="InterPro"/>
</dbReference>
<sequence length="493" mass="51365">TSSGLSTEYTLTITDDDNPPIISFSPVSYTASESSGVVNITAVLSLESEKEISFDYGIIGGTAVANDDYTLNAGTLNILAGSTAKVFTCAIIDDSIDEDNETIIIGLSNYINVSETTGSGSTYTLNIQDDDNPPTVSWTSSTFNTNEGSGSLYISAQLSSESAKTVSFDFVVTDVSAVNGIDYTLASGTVTISAGFTGGTKEIVINDDAIFEPSESFIFQMVAYTNVSAGGITETTITITDNDTGPTISWLPDSASVSENSGSIQLTASLSMVSGLPASIDYTVSGTATNGMDYTLADGTLSIPAGSISGNITIFIGNDIIDENPETVIVRMVTYTHTSSGLSTEYTLTITDDDNPPIISFSPVSYTASESSGVVNITAVLSLESEKEISFDYGIIGGTAVANDDYTLNAGTLNILAGSTAKVFTCAIIDDSIDEDNETIIIGLSNYINVSETTGSGSTYTLNIQDDDNPPTVSWTSSTFNTNEGSGSLYISA</sequence>
<evidence type="ECO:0000313" key="6">
    <source>
        <dbReference type="EMBL" id="ETR66287.1"/>
    </source>
</evidence>
<dbReference type="AlphaFoldDB" id="A0A1V1NUL7"/>
<feature type="domain" description="Calx-beta" evidence="5">
    <location>
        <begin position="9"/>
        <end position="108"/>
    </location>
</feature>
<dbReference type="PANTHER" id="PTHR11878">
    <property type="entry name" value="SODIUM/CALCIUM EXCHANGER"/>
    <property type="match status" value="1"/>
</dbReference>
<dbReference type="SUPFAM" id="SSF141072">
    <property type="entry name" value="CalX-like"/>
    <property type="match status" value="4"/>
</dbReference>
<dbReference type="EMBL" id="ATBP01002101">
    <property type="protein sequence ID" value="ETR66287.1"/>
    <property type="molecule type" value="Genomic_DNA"/>
</dbReference>
<keyword evidence="3" id="KW-0106">Calcium</keyword>
<reference evidence="7" key="1">
    <citation type="submission" date="2012-11" db="EMBL/GenBank/DDBJ databases">
        <authorList>
            <person name="Lucero-Rivera Y.E."/>
            <person name="Tovar-Ramirez D."/>
        </authorList>
    </citation>
    <scope>NUCLEOTIDE SEQUENCE [LARGE SCALE GENOMIC DNA]</scope>
    <source>
        <strain evidence="7">Araruama</strain>
    </source>
</reference>
<protein>
    <recommendedName>
        <fullName evidence="5">Calx-beta domain-containing protein</fullName>
    </recommendedName>
</protein>
<dbReference type="InterPro" id="IPR051171">
    <property type="entry name" value="CaCA"/>
</dbReference>
<dbReference type="GO" id="GO:0030001">
    <property type="term" value="P:metal ion transport"/>
    <property type="evidence" value="ECO:0007669"/>
    <property type="project" value="TreeGrafter"/>
</dbReference>
<accession>A0A1V1NUL7</accession>
<evidence type="ECO:0000256" key="2">
    <source>
        <dbReference type="ARBA" id="ARBA00022737"/>
    </source>
</evidence>
<dbReference type="InterPro" id="IPR003644">
    <property type="entry name" value="Calx_beta"/>
</dbReference>
<dbReference type="Pfam" id="PF03160">
    <property type="entry name" value="Calx-beta"/>
    <property type="match status" value="2"/>
</dbReference>
<evidence type="ECO:0000256" key="1">
    <source>
        <dbReference type="ARBA" id="ARBA00022729"/>
    </source>
</evidence>
<evidence type="ECO:0000256" key="4">
    <source>
        <dbReference type="ARBA" id="ARBA00023065"/>
    </source>
</evidence>
<keyword evidence="2" id="KW-0677">Repeat</keyword>
<keyword evidence="4" id="KW-0406">Ion transport</keyword>
<dbReference type="GO" id="GO:0007154">
    <property type="term" value="P:cell communication"/>
    <property type="evidence" value="ECO:0007669"/>
    <property type="project" value="InterPro"/>
</dbReference>
<keyword evidence="4" id="KW-0813">Transport</keyword>